<sequence length="161" mass="18472">MVDDPKTDELIRWSPDGASFFVPNHVRFGDEVLPRFFKHNRFSSFVRQLNMYGFHKVPHLQQGALKHDLPTENELWEFTNPNFHRDKPELLAKSGGLQLSSVLSAIHAIKNAQSSISADLRHLQNSNQGLWQEAIESRQRSKRQQETINKILRFLAGVEGG</sequence>
<gene>
    <name evidence="1" type="ORF">IE53DRAFT_372711</name>
</gene>
<reference evidence="1 2" key="1">
    <citation type="journal article" date="2018" name="Mol. Biol. Evol.">
        <title>Broad Genomic Sampling Reveals a Smut Pathogenic Ancestry of the Fungal Clade Ustilaginomycotina.</title>
        <authorList>
            <person name="Kijpornyongpan T."/>
            <person name="Mondo S.J."/>
            <person name="Barry K."/>
            <person name="Sandor L."/>
            <person name="Lee J."/>
            <person name="Lipzen A."/>
            <person name="Pangilinan J."/>
            <person name="LaButti K."/>
            <person name="Hainaut M."/>
            <person name="Henrissat B."/>
            <person name="Grigoriev I.V."/>
            <person name="Spatafora J.W."/>
            <person name="Aime M.C."/>
        </authorList>
    </citation>
    <scope>NUCLEOTIDE SEQUENCE [LARGE SCALE GENOMIC DNA]</scope>
    <source>
        <strain evidence="1 2">SA 807</strain>
    </source>
</reference>
<organism evidence="1 2">
    <name type="scientific">Violaceomyces palustris</name>
    <dbReference type="NCBI Taxonomy" id="1673888"/>
    <lineage>
        <taxon>Eukaryota</taxon>
        <taxon>Fungi</taxon>
        <taxon>Dikarya</taxon>
        <taxon>Basidiomycota</taxon>
        <taxon>Ustilaginomycotina</taxon>
        <taxon>Ustilaginomycetes</taxon>
        <taxon>Violaceomycetales</taxon>
        <taxon>Violaceomycetaceae</taxon>
        <taxon>Violaceomyces</taxon>
    </lineage>
</organism>
<name>A0ACD0P7P9_9BASI</name>
<keyword evidence="2" id="KW-1185">Reference proteome</keyword>
<evidence type="ECO:0000313" key="1">
    <source>
        <dbReference type="EMBL" id="PWN54064.1"/>
    </source>
</evidence>
<proteinExistence type="predicted"/>
<accession>A0ACD0P7P9</accession>
<evidence type="ECO:0000313" key="2">
    <source>
        <dbReference type="Proteomes" id="UP000245626"/>
    </source>
</evidence>
<dbReference type="EMBL" id="KZ819698">
    <property type="protein sequence ID" value="PWN54064.1"/>
    <property type="molecule type" value="Genomic_DNA"/>
</dbReference>
<protein>
    <submittedName>
        <fullName evidence="1">Uncharacterized protein</fullName>
    </submittedName>
</protein>
<dbReference type="Proteomes" id="UP000245626">
    <property type="component" value="Unassembled WGS sequence"/>
</dbReference>